<reference evidence="3" key="1">
    <citation type="journal article" date="2020" name="Stud. Mycol.">
        <title>101 Dothideomycetes genomes: A test case for predicting lifestyles and emergence of pathogens.</title>
        <authorList>
            <person name="Haridas S."/>
            <person name="Albert R."/>
            <person name="Binder M."/>
            <person name="Bloem J."/>
            <person name="LaButti K."/>
            <person name="Salamov A."/>
            <person name="Andreopoulos B."/>
            <person name="Baker S."/>
            <person name="Barry K."/>
            <person name="Bills G."/>
            <person name="Bluhm B."/>
            <person name="Cannon C."/>
            <person name="Castanera R."/>
            <person name="Culley D."/>
            <person name="Daum C."/>
            <person name="Ezra D."/>
            <person name="Gonzalez J."/>
            <person name="Henrissat B."/>
            <person name="Kuo A."/>
            <person name="Liang C."/>
            <person name="Lipzen A."/>
            <person name="Lutzoni F."/>
            <person name="Magnuson J."/>
            <person name="Mondo S."/>
            <person name="Nolan M."/>
            <person name="Ohm R."/>
            <person name="Pangilinan J."/>
            <person name="Park H.-J."/>
            <person name="Ramirez L."/>
            <person name="Alfaro M."/>
            <person name="Sun H."/>
            <person name="Tritt A."/>
            <person name="Yoshinaga Y."/>
            <person name="Zwiers L.-H."/>
            <person name="Turgeon B."/>
            <person name="Goodwin S."/>
            <person name="Spatafora J."/>
            <person name="Crous P."/>
            <person name="Grigoriev I."/>
        </authorList>
    </citation>
    <scope>NUCLEOTIDE SEQUENCE [LARGE SCALE GENOMIC DNA]</scope>
    <source>
        <strain evidence="3">CECT 20119</strain>
    </source>
</reference>
<evidence type="ECO:0000313" key="2">
    <source>
        <dbReference type="EMBL" id="KAF2223426.1"/>
    </source>
</evidence>
<feature type="signal peptide" evidence="1">
    <location>
        <begin position="1"/>
        <end position="22"/>
    </location>
</feature>
<keyword evidence="3" id="KW-1185">Reference proteome</keyword>
<evidence type="ECO:0000256" key="1">
    <source>
        <dbReference type="SAM" id="SignalP"/>
    </source>
</evidence>
<dbReference type="EMBL" id="ML992506">
    <property type="protein sequence ID" value="KAF2223426.1"/>
    <property type="molecule type" value="Genomic_DNA"/>
</dbReference>
<evidence type="ECO:0008006" key="4">
    <source>
        <dbReference type="Google" id="ProtNLM"/>
    </source>
</evidence>
<organism evidence="2 3">
    <name type="scientific">Elsinoe ampelina</name>
    <dbReference type="NCBI Taxonomy" id="302913"/>
    <lineage>
        <taxon>Eukaryota</taxon>
        <taxon>Fungi</taxon>
        <taxon>Dikarya</taxon>
        <taxon>Ascomycota</taxon>
        <taxon>Pezizomycotina</taxon>
        <taxon>Dothideomycetes</taxon>
        <taxon>Dothideomycetidae</taxon>
        <taxon>Myriangiales</taxon>
        <taxon>Elsinoaceae</taxon>
        <taxon>Elsinoe</taxon>
    </lineage>
</organism>
<accession>A0A6A6GCI0</accession>
<dbReference type="AlphaFoldDB" id="A0A6A6GCI0"/>
<protein>
    <recommendedName>
        <fullName evidence="4">Secreted protein</fullName>
    </recommendedName>
</protein>
<proteinExistence type="predicted"/>
<evidence type="ECO:0000313" key="3">
    <source>
        <dbReference type="Proteomes" id="UP000799538"/>
    </source>
</evidence>
<sequence length="82" mass="9216">MKPYMMTLLSTTLLHWFPRATSTRFKIKEPCKNRGKRTDRLSRQISAISCAGNVSKGREGGCGRESFAEHLLCRGSRSLGKL</sequence>
<feature type="chain" id="PRO_5025671431" description="Secreted protein" evidence="1">
    <location>
        <begin position="23"/>
        <end position="82"/>
    </location>
</feature>
<name>A0A6A6GCI0_9PEZI</name>
<keyword evidence="1" id="KW-0732">Signal</keyword>
<gene>
    <name evidence="2" type="ORF">BDZ85DRAFT_261549</name>
</gene>
<dbReference type="Proteomes" id="UP000799538">
    <property type="component" value="Unassembled WGS sequence"/>
</dbReference>